<dbReference type="AlphaFoldDB" id="A0A3M7LXQ3"/>
<dbReference type="OrthoDB" id="4936034at2759"/>
<organism evidence="2 3">
    <name type="scientific">Pyrenophora seminiperda CCB06</name>
    <dbReference type="NCBI Taxonomy" id="1302712"/>
    <lineage>
        <taxon>Eukaryota</taxon>
        <taxon>Fungi</taxon>
        <taxon>Dikarya</taxon>
        <taxon>Ascomycota</taxon>
        <taxon>Pezizomycotina</taxon>
        <taxon>Dothideomycetes</taxon>
        <taxon>Pleosporomycetidae</taxon>
        <taxon>Pleosporales</taxon>
        <taxon>Pleosporineae</taxon>
        <taxon>Pleosporaceae</taxon>
        <taxon>Pyrenophora</taxon>
    </lineage>
</organism>
<feature type="region of interest" description="Disordered" evidence="1">
    <location>
        <begin position="1"/>
        <end position="21"/>
    </location>
</feature>
<proteinExistence type="predicted"/>
<keyword evidence="3" id="KW-1185">Reference proteome</keyword>
<evidence type="ECO:0000256" key="1">
    <source>
        <dbReference type="SAM" id="MobiDB-lite"/>
    </source>
</evidence>
<reference evidence="2 3" key="1">
    <citation type="journal article" date="2014" name="PLoS ONE">
        <title>De novo Genome Assembly of the Fungal Plant Pathogen Pyrenophora semeniperda.</title>
        <authorList>
            <person name="Soliai M.M."/>
            <person name="Meyer S.E."/>
            <person name="Udall J.A."/>
            <person name="Elzinga D.E."/>
            <person name="Hermansen R.A."/>
            <person name="Bodily P.M."/>
            <person name="Hart A.A."/>
            <person name="Coleman C.E."/>
        </authorList>
    </citation>
    <scope>NUCLEOTIDE SEQUENCE [LARGE SCALE GENOMIC DNA]</scope>
    <source>
        <strain evidence="2 3">CCB06</strain>
        <tissue evidence="2">Mycelium</tissue>
    </source>
</reference>
<name>A0A3M7LXQ3_9PLEO</name>
<sequence length="152" mass="17567">MTTSPSDPSVPSELNDELDDADATLPSGHVWAYPCKLTSCPDYGKSWGLRSNFLLHLVERDSHKTTAMTPAARRMIEKEWRYTTDPSLPPRAAPDFRSREDPDEHIWDYNFRDDMGKTISGRGTMKQVEMHRASRRREIQERQLFVLANRES</sequence>
<protein>
    <submittedName>
        <fullName evidence="2">Uncharacterized protein</fullName>
    </submittedName>
</protein>
<gene>
    <name evidence="2" type="ORF">GMOD_00002423</name>
</gene>
<accession>A0A3M7LXQ3</accession>
<dbReference type="Proteomes" id="UP000265663">
    <property type="component" value="Unassembled WGS sequence"/>
</dbReference>
<evidence type="ECO:0000313" key="2">
    <source>
        <dbReference type="EMBL" id="RMZ67018.1"/>
    </source>
</evidence>
<dbReference type="EMBL" id="KE747809">
    <property type="protein sequence ID" value="RMZ67018.1"/>
    <property type="molecule type" value="Genomic_DNA"/>
</dbReference>
<evidence type="ECO:0000313" key="3">
    <source>
        <dbReference type="Proteomes" id="UP000265663"/>
    </source>
</evidence>